<dbReference type="PROSITE" id="PS50878">
    <property type="entry name" value="RT_POL"/>
    <property type="match status" value="1"/>
</dbReference>
<name>A0ABM3M4A8_BICAN</name>
<evidence type="ECO:0000313" key="5">
    <source>
        <dbReference type="RefSeq" id="XP_052745839.1"/>
    </source>
</evidence>
<feature type="region of interest" description="Disordered" evidence="2">
    <location>
        <begin position="451"/>
        <end position="479"/>
    </location>
</feature>
<dbReference type="RefSeq" id="XP_052745839.1">
    <property type="nucleotide sequence ID" value="XM_052889879.1"/>
</dbReference>
<feature type="domain" description="Reverse transcriptase" evidence="3">
    <location>
        <begin position="168"/>
        <end position="460"/>
    </location>
</feature>
<feature type="region of interest" description="Disordered" evidence="2">
    <location>
        <begin position="194"/>
        <end position="222"/>
    </location>
</feature>
<feature type="coiled-coil region" evidence="1">
    <location>
        <begin position="28"/>
        <end position="69"/>
    </location>
</feature>
<feature type="compositionally biased region" description="Basic and acidic residues" evidence="2">
    <location>
        <begin position="460"/>
        <end position="474"/>
    </location>
</feature>
<dbReference type="Pfam" id="PF00078">
    <property type="entry name" value="RVT_1"/>
    <property type="match status" value="1"/>
</dbReference>
<accession>A0ABM3M4A8</accession>
<dbReference type="InterPro" id="IPR043128">
    <property type="entry name" value="Rev_trsase/Diguanyl_cyclase"/>
</dbReference>
<gene>
    <name evidence="5" type="primary">LOC128199637</name>
</gene>
<evidence type="ECO:0000256" key="2">
    <source>
        <dbReference type="SAM" id="MobiDB-lite"/>
    </source>
</evidence>
<dbReference type="PANTHER" id="PTHR47027:SF20">
    <property type="entry name" value="REVERSE TRANSCRIPTASE-LIKE PROTEIN WITH RNA-DIRECTED DNA POLYMERASE DOMAIN"/>
    <property type="match status" value="1"/>
</dbReference>
<dbReference type="Gene3D" id="3.30.70.1820">
    <property type="entry name" value="L1 transposable element, RRM domain"/>
    <property type="match status" value="1"/>
</dbReference>
<protein>
    <submittedName>
        <fullName evidence="5">Uncharacterized protein LOC128199637</fullName>
    </submittedName>
</protein>
<dbReference type="SUPFAM" id="SSF56672">
    <property type="entry name" value="DNA/RNA polymerases"/>
    <property type="match status" value="1"/>
</dbReference>
<dbReference type="GeneID" id="128199637"/>
<dbReference type="InterPro" id="IPR000477">
    <property type="entry name" value="RT_dom"/>
</dbReference>
<dbReference type="CDD" id="cd01650">
    <property type="entry name" value="RT_nLTR_like"/>
    <property type="match status" value="1"/>
</dbReference>
<sequence length="506" mass="58321">MENQMELLLNKIKEEMALQTKQITETVLESLDKKLASVIEENKALKTKVETLQHKIDSLEDNKRRHNLIFFGVNEMEQEGSLIDYTKTIIERETNTNIQSYEINTVQRLGAKGKGTRPLLVGFTSIWKRNQILRNKYKKGDLTRSDISIKEDYSKEVLLKRKELVPQLLQEREKGKIAYLKKDILIIKDPKETNQFKRKRDSKESPNDKTNTTRPASKKTNTNNILDYAYAPTDKANEDEICEFYKDLNQAHSLADDKVLDIDNLQPVEQAGFRSGFSTIDHIQTIEQIMEKYREFNRSLYVAFIDYSKAFDSINHSAIWKALYSLKIDQKYINIIKNIYENSTSKVKLETSGEPFNIERGVRQGDPLSPKLFIAVLQDIFSKMNWAQKGILINGNYLNHLRFADDIVIMAESPKDLEEMITTLDQESKKVGLDMNTDKTKIMTNTYKRPIQRSFNGTPETEKEGKDDHTKDGKTSCQKDGVAKLETELSGKVCRTMSKDNLTAMV</sequence>
<dbReference type="Proteomes" id="UP001652582">
    <property type="component" value="Chromosome 26"/>
</dbReference>
<feature type="compositionally biased region" description="Basic and acidic residues" evidence="2">
    <location>
        <begin position="194"/>
        <end position="207"/>
    </location>
</feature>
<keyword evidence="1" id="KW-0175">Coiled coil</keyword>
<dbReference type="Gene3D" id="3.30.70.270">
    <property type="match status" value="1"/>
</dbReference>
<reference evidence="5" key="1">
    <citation type="submission" date="2025-08" db="UniProtKB">
        <authorList>
            <consortium name="RefSeq"/>
        </authorList>
    </citation>
    <scope>IDENTIFICATION</scope>
</reference>
<keyword evidence="4" id="KW-1185">Reference proteome</keyword>
<organism evidence="4 5">
    <name type="scientific">Bicyclus anynana</name>
    <name type="common">Squinting bush brown butterfly</name>
    <dbReference type="NCBI Taxonomy" id="110368"/>
    <lineage>
        <taxon>Eukaryota</taxon>
        <taxon>Metazoa</taxon>
        <taxon>Ecdysozoa</taxon>
        <taxon>Arthropoda</taxon>
        <taxon>Hexapoda</taxon>
        <taxon>Insecta</taxon>
        <taxon>Pterygota</taxon>
        <taxon>Neoptera</taxon>
        <taxon>Endopterygota</taxon>
        <taxon>Lepidoptera</taxon>
        <taxon>Glossata</taxon>
        <taxon>Ditrysia</taxon>
        <taxon>Papilionoidea</taxon>
        <taxon>Nymphalidae</taxon>
        <taxon>Satyrinae</taxon>
        <taxon>Satyrini</taxon>
        <taxon>Mycalesina</taxon>
        <taxon>Bicyclus</taxon>
    </lineage>
</organism>
<evidence type="ECO:0000256" key="1">
    <source>
        <dbReference type="SAM" id="Coils"/>
    </source>
</evidence>
<proteinExistence type="predicted"/>
<evidence type="ECO:0000259" key="3">
    <source>
        <dbReference type="PROSITE" id="PS50878"/>
    </source>
</evidence>
<evidence type="ECO:0000313" key="4">
    <source>
        <dbReference type="Proteomes" id="UP001652582"/>
    </source>
</evidence>
<dbReference type="InterPro" id="IPR043502">
    <property type="entry name" value="DNA/RNA_pol_sf"/>
</dbReference>
<dbReference type="PANTHER" id="PTHR47027">
    <property type="entry name" value="REVERSE TRANSCRIPTASE DOMAIN-CONTAINING PROTEIN"/>
    <property type="match status" value="1"/>
</dbReference>
<feature type="compositionally biased region" description="Polar residues" evidence="2">
    <location>
        <begin position="208"/>
        <end position="222"/>
    </location>
</feature>